<evidence type="ECO:0000256" key="4">
    <source>
        <dbReference type="SAM" id="MobiDB-lite"/>
    </source>
</evidence>
<dbReference type="InterPro" id="IPR011990">
    <property type="entry name" value="TPR-like_helical_dom_sf"/>
</dbReference>
<evidence type="ECO:0000313" key="7">
    <source>
        <dbReference type="Proteomes" id="UP001596091"/>
    </source>
</evidence>
<dbReference type="PANTHER" id="PTHR44227:SF3">
    <property type="entry name" value="PROTEIN O-MANNOSYL-TRANSFERASE TMTC4"/>
    <property type="match status" value="1"/>
</dbReference>
<evidence type="ECO:0000256" key="2">
    <source>
        <dbReference type="ARBA" id="ARBA00022803"/>
    </source>
</evidence>
<dbReference type="Gene3D" id="1.25.40.10">
    <property type="entry name" value="Tetratricopeptide repeat domain"/>
    <property type="match status" value="3"/>
</dbReference>
<dbReference type="PROSITE" id="PS50005">
    <property type="entry name" value="TPR"/>
    <property type="match status" value="7"/>
</dbReference>
<organism evidence="6 7">
    <name type="scientific">Acidicapsa dinghuensis</name>
    <dbReference type="NCBI Taxonomy" id="2218256"/>
    <lineage>
        <taxon>Bacteria</taxon>
        <taxon>Pseudomonadati</taxon>
        <taxon>Acidobacteriota</taxon>
        <taxon>Terriglobia</taxon>
        <taxon>Terriglobales</taxon>
        <taxon>Acidobacteriaceae</taxon>
        <taxon>Acidicapsa</taxon>
    </lineage>
</organism>
<feature type="repeat" description="TPR" evidence="3">
    <location>
        <begin position="73"/>
        <end position="106"/>
    </location>
</feature>
<dbReference type="SUPFAM" id="SSF48452">
    <property type="entry name" value="TPR-like"/>
    <property type="match status" value="1"/>
</dbReference>
<dbReference type="EMBL" id="JBHSPH010000001">
    <property type="protein sequence ID" value="MFC5861381.1"/>
    <property type="molecule type" value="Genomic_DNA"/>
</dbReference>
<reference evidence="7" key="1">
    <citation type="journal article" date="2019" name="Int. J. Syst. Evol. Microbiol.">
        <title>The Global Catalogue of Microorganisms (GCM) 10K type strain sequencing project: providing services to taxonomists for standard genome sequencing and annotation.</title>
        <authorList>
            <consortium name="The Broad Institute Genomics Platform"/>
            <consortium name="The Broad Institute Genome Sequencing Center for Infectious Disease"/>
            <person name="Wu L."/>
            <person name="Ma J."/>
        </authorList>
    </citation>
    <scope>NUCLEOTIDE SEQUENCE [LARGE SCALE GENOMIC DNA]</scope>
    <source>
        <strain evidence="7">JCM 4087</strain>
    </source>
</reference>
<proteinExistence type="predicted"/>
<accession>A0ABW1EAS4</accession>
<feature type="repeat" description="TPR" evidence="3">
    <location>
        <begin position="352"/>
        <end position="385"/>
    </location>
</feature>
<dbReference type="InterPro" id="IPR052346">
    <property type="entry name" value="O-mannosyl-transferase_TMTC"/>
</dbReference>
<evidence type="ECO:0000256" key="1">
    <source>
        <dbReference type="ARBA" id="ARBA00022737"/>
    </source>
</evidence>
<feature type="repeat" description="TPR" evidence="3">
    <location>
        <begin position="318"/>
        <end position="351"/>
    </location>
</feature>
<feature type="compositionally biased region" description="Pro residues" evidence="4">
    <location>
        <begin position="407"/>
        <end position="416"/>
    </location>
</feature>
<keyword evidence="1" id="KW-0677">Repeat</keyword>
<feature type="chain" id="PRO_5046557344" evidence="5">
    <location>
        <begin position="22"/>
        <end position="416"/>
    </location>
</feature>
<dbReference type="InterPro" id="IPR019734">
    <property type="entry name" value="TPR_rpt"/>
</dbReference>
<dbReference type="PANTHER" id="PTHR44227">
    <property type="match status" value="1"/>
</dbReference>
<evidence type="ECO:0000256" key="3">
    <source>
        <dbReference type="PROSITE-ProRule" id="PRU00339"/>
    </source>
</evidence>
<feature type="repeat" description="TPR" evidence="3">
    <location>
        <begin position="111"/>
        <end position="144"/>
    </location>
</feature>
<evidence type="ECO:0000313" key="6">
    <source>
        <dbReference type="EMBL" id="MFC5861381.1"/>
    </source>
</evidence>
<dbReference type="SMART" id="SM00028">
    <property type="entry name" value="TPR"/>
    <property type="match status" value="10"/>
</dbReference>
<feature type="repeat" description="TPR" evidence="3">
    <location>
        <begin position="182"/>
        <end position="215"/>
    </location>
</feature>
<feature type="region of interest" description="Disordered" evidence="4">
    <location>
        <begin position="389"/>
        <end position="416"/>
    </location>
</feature>
<keyword evidence="7" id="KW-1185">Reference proteome</keyword>
<dbReference type="Pfam" id="PF13432">
    <property type="entry name" value="TPR_16"/>
    <property type="match status" value="2"/>
</dbReference>
<keyword evidence="2 3" id="KW-0802">TPR repeat</keyword>
<dbReference type="Proteomes" id="UP001596091">
    <property type="component" value="Unassembled WGS sequence"/>
</dbReference>
<feature type="compositionally biased region" description="Basic and acidic residues" evidence="4">
    <location>
        <begin position="389"/>
        <end position="404"/>
    </location>
</feature>
<protein>
    <submittedName>
        <fullName evidence="6">Tetratricopeptide repeat protein</fullName>
    </submittedName>
</protein>
<dbReference type="RefSeq" id="WP_263333803.1">
    <property type="nucleotide sequence ID" value="NZ_JAGSYH010000002.1"/>
</dbReference>
<sequence>MKPIAMIYMAALLLGASYCQAQQTARPSETESIGISSEAAEAAQKAMVLERQAKYTEAESAWENVVKLQPRDADAYAHLGLLEARREHYPEAISHYEKAQRLAREQNTAIPGLNLDLGLALFKSGDFQAAGKLFEAELKQHPDSGDALRLSTLTAMSYYGAHEYGAAIPFLKEASMANQRNLPILLTLGHCYLWTKQWDEALKTYQQILAVNPDSAEADMIAGEALDEKGDKPAAVQQFRAAVQANPKEPNVHFGLAYLLWTQRQYDEAILEFKKELENDPQNSQAMIYLGDTYTRQGNFADARTILEAAEKYQSKFPLVHLDLGIADMEIGENDAAIRELKKAIGLEPDNVTAHFRLATLYRKLGKRDEAKVEFAKASALNKKTDDSLYKRIQDANARPDLDSKTPAPPRPTPEN</sequence>
<feature type="repeat" description="TPR" evidence="3">
    <location>
        <begin position="216"/>
        <end position="249"/>
    </location>
</feature>
<feature type="signal peptide" evidence="5">
    <location>
        <begin position="1"/>
        <end position="21"/>
    </location>
</feature>
<evidence type="ECO:0000256" key="5">
    <source>
        <dbReference type="SAM" id="SignalP"/>
    </source>
</evidence>
<keyword evidence="5" id="KW-0732">Signal</keyword>
<name>A0ABW1EAS4_9BACT</name>
<feature type="repeat" description="TPR" evidence="3">
    <location>
        <begin position="250"/>
        <end position="283"/>
    </location>
</feature>
<comment type="caution">
    <text evidence="6">The sequence shown here is derived from an EMBL/GenBank/DDBJ whole genome shotgun (WGS) entry which is preliminary data.</text>
</comment>
<dbReference type="Pfam" id="PF14559">
    <property type="entry name" value="TPR_19"/>
    <property type="match status" value="2"/>
</dbReference>
<gene>
    <name evidence="6" type="ORF">ACFPT7_03665</name>
</gene>